<organism evidence="1 2">
    <name type="scientific">Prochlorococcus phage P-SSP7</name>
    <dbReference type="NCBI Taxonomy" id="2908095"/>
    <lineage>
        <taxon>Viruses</taxon>
        <taxon>Duplodnaviria</taxon>
        <taxon>Heunggongvirae</taxon>
        <taxon>Uroviricota</taxon>
        <taxon>Caudoviricetes</taxon>
        <taxon>Autographivirales</taxon>
        <taxon>Sechaudvirinae</taxon>
        <taxon>Tiamatvirus</taxon>
        <taxon>Prochlorococcus phage P-SSP7</taxon>
    </lineage>
</organism>
<gene>
    <name evidence="1" type="ORF">PSSP7_028</name>
</gene>
<dbReference type="Proteomes" id="UP000000916">
    <property type="component" value="Segment"/>
</dbReference>
<dbReference type="RefSeq" id="YP_214205.1">
    <property type="nucleotide sequence ID" value="NC_006882.2"/>
</dbReference>
<evidence type="ECO:0000313" key="1">
    <source>
        <dbReference type="EMBL" id="AAX44207.1"/>
    </source>
</evidence>
<reference evidence="1 2" key="2">
    <citation type="journal article" date="2005" name="PLoS Biol.">
        <title>Three Prochlorococcus cyanophage genomes: signature features and ecological interpretations.</title>
        <authorList>
            <person name="Sullivan M.B."/>
            <person name="Coleman M.L."/>
            <person name="Weigele P."/>
            <person name="Rohwer F."/>
            <person name="Chisholm S.W."/>
        </authorList>
    </citation>
    <scope>NUCLEOTIDE SEQUENCE</scope>
</reference>
<keyword evidence="2" id="KW-1185">Reference proteome</keyword>
<evidence type="ECO:0000313" key="2">
    <source>
        <dbReference type="Proteomes" id="UP000000916"/>
    </source>
</evidence>
<name>Q58N31_BPPRP</name>
<proteinExistence type="predicted"/>
<sequence length="39" mass="4754">MKTQDPEILKLQKQVDKLLEEYRQEEYKKKEDPIGDPSY</sequence>
<dbReference type="GeneID" id="3294723"/>
<reference evidence="1 2" key="1">
    <citation type="journal article" date="2004" name="Proc. Natl. Acad. Sci. U.S.A.">
        <title>Transfer of photosynthesis genes to and from Prochlorococcus viruses.</title>
        <authorList>
            <person name="Lindell D."/>
            <person name="Sullivan M.B."/>
            <person name="Johnson Z.I."/>
            <person name="Tolonen A.C."/>
            <person name="Rohwer F."/>
            <person name="Chisholm S.W."/>
        </authorList>
    </citation>
    <scope>NUCLEOTIDE SEQUENCE [LARGE SCALE GENOMIC DNA]</scope>
</reference>
<reference evidence="2" key="3">
    <citation type="journal article" date="2010" name="Environ. Microbiol.">
        <title>Genomic analysis of oceanic cyanobacterial myoviruses compared with T4-like myoviruses from diverse hosts and environments.</title>
        <authorList>
            <person name="Sullivan M.B."/>
            <person name="Huang K.H."/>
            <person name="Ignacio-Espinoza J.C."/>
            <person name="Berlin A.M."/>
            <person name="Kelly L."/>
            <person name="Weigele P.R."/>
            <person name="DeFrancesco A.S."/>
            <person name="Kern S.E."/>
            <person name="Thompson L.R."/>
            <person name="Young S."/>
            <person name="Yandava C."/>
            <person name="Fu R."/>
            <person name="Krastins B."/>
            <person name="Chase M."/>
            <person name="Sarracino D."/>
            <person name="Osburne M.S."/>
            <person name="Henn M.R."/>
            <person name="Chisholm S.W."/>
        </authorList>
    </citation>
    <scope>NUCLEOTIDE SEQUENCE [LARGE SCALE GENOMIC DNA]</scope>
</reference>
<dbReference type="EMBL" id="AY939843">
    <property type="protein sequence ID" value="AAX44207.1"/>
    <property type="molecule type" value="Genomic_DNA"/>
</dbReference>
<accession>Q58N31</accession>
<dbReference type="KEGG" id="vg:3294723"/>
<protein>
    <submittedName>
        <fullName evidence="1">Uncharacterized protein</fullName>
    </submittedName>
</protein>